<feature type="transmembrane region" description="Helical" evidence="7">
    <location>
        <begin position="40"/>
        <end position="61"/>
    </location>
</feature>
<evidence type="ECO:0000259" key="8">
    <source>
        <dbReference type="PROSITE" id="PS51384"/>
    </source>
</evidence>
<protein>
    <submittedName>
        <fullName evidence="10">NADPH oxidase 4-like</fullName>
    </submittedName>
</protein>
<dbReference type="GeneID" id="116295818"/>
<comment type="catalytic activity">
    <reaction evidence="6">
        <text>NADPH + 2 O2 = 2 superoxide + NADP(+) + H(+)</text>
        <dbReference type="Rhea" id="RHEA:63180"/>
        <dbReference type="ChEBI" id="CHEBI:15378"/>
        <dbReference type="ChEBI" id="CHEBI:15379"/>
        <dbReference type="ChEBI" id="CHEBI:18421"/>
        <dbReference type="ChEBI" id="CHEBI:57783"/>
        <dbReference type="ChEBI" id="CHEBI:58349"/>
    </reaction>
</comment>
<dbReference type="PANTHER" id="PTHR11972">
    <property type="entry name" value="NADPH OXIDASE"/>
    <property type="match status" value="1"/>
</dbReference>
<evidence type="ECO:0000256" key="4">
    <source>
        <dbReference type="ARBA" id="ARBA00023002"/>
    </source>
</evidence>
<feature type="domain" description="FAD-binding FR-type" evidence="8">
    <location>
        <begin position="256"/>
        <end position="379"/>
    </location>
</feature>
<dbReference type="FunCoup" id="A0A6P8HW92">
    <property type="interactions" value="191"/>
</dbReference>
<dbReference type="GO" id="GO:0042554">
    <property type="term" value="P:superoxide anion generation"/>
    <property type="evidence" value="ECO:0007669"/>
    <property type="project" value="TreeGrafter"/>
</dbReference>
<dbReference type="InterPro" id="IPR013130">
    <property type="entry name" value="Fe3_Rdtase_TM_dom"/>
</dbReference>
<dbReference type="GO" id="GO:0006952">
    <property type="term" value="P:defense response"/>
    <property type="evidence" value="ECO:0007669"/>
    <property type="project" value="TreeGrafter"/>
</dbReference>
<evidence type="ECO:0000256" key="3">
    <source>
        <dbReference type="ARBA" id="ARBA00022989"/>
    </source>
</evidence>
<keyword evidence="3 7" id="KW-1133">Transmembrane helix</keyword>
<sequence>MSLSSLIFWRTYYKYKYCPEYFYLHGMLGESLAWSRGSAAVLWVSCSVILLPMCRNLLTFIRKKIPKFLGLTLKRIIDKHVWIHRACAIITVIFAAMHTGAHLINGKQFSDNYNEKYPQLNFADYKNQNPLELVLFSVAGSTGFAMMLILVVMFSASTSSVKNSSYEVFWFTHHLFVVFLVLLSIHGFGGVVKHQTNLSMHPPGCEVRRNTTIATLIQKEECTEAAEFEADEPQAWKFLFVPLCIYLLDRMIRFLRKFEKVEIVKVVCHSSDVVELRMKMKHLEASPGQYVYISCSRVAKFEWHPFTLTKCPISEDDVFSVHFKITGDWTRKFSREIFAFREDPEKLPLLVQRDKQSYILRRSSIRICVDGPYGSPCMDVAQYEVSLCIATGIGVTPFAALLNNLRMEKLLKQRTNYPRRIYFIWVSRDVISHRWFIDILYSKHLQLWESNCPDVLACENQCTTSSWMRARLTQGRPDWQSIFRRVAQENPRSTVGVFYCGTKNVSSKLRKLCNKSNKTKTIFVYNKEIL</sequence>
<dbReference type="GO" id="GO:0016175">
    <property type="term" value="F:superoxide-generating NAD(P)H oxidase activity"/>
    <property type="evidence" value="ECO:0007669"/>
    <property type="project" value="TreeGrafter"/>
</dbReference>
<dbReference type="Gene3D" id="2.40.30.10">
    <property type="entry name" value="Translation factors"/>
    <property type="match status" value="1"/>
</dbReference>
<dbReference type="RefSeq" id="XP_031559628.1">
    <property type="nucleotide sequence ID" value="XM_031703768.1"/>
</dbReference>
<organism evidence="9 10">
    <name type="scientific">Actinia tenebrosa</name>
    <name type="common">Australian red waratah sea anemone</name>
    <dbReference type="NCBI Taxonomy" id="6105"/>
    <lineage>
        <taxon>Eukaryota</taxon>
        <taxon>Metazoa</taxon>
        <taxon>Cnidaria</taxon>
        <taxon>Anthozoa</taxon>
        <taxon>Hexacorallia</taxon>
        <taxon>Actiniaria</taxon>
        <taxon>Actiniidae</taxon>
        <taxon>Actinia</taxon>
    </lineage>
</organism>
<evidence type="ECO:0000313" key="9">
    <source>
        <dbReference type="Proteomes" id="UP000515163"/>
    </source>
</evidence>
<dbReference type="GO" id="GO:0043020">
    <property type="term" value="C:NADPH oxidase complex"/>
    <property type="evidence" value="ECO:0007669"/>
    <property type="project" value="TreeGrafter"/>
</dbReference>
<comment type="subcellular location">
    <subcellularLocation>
        <location evidence="1">Membrane</location>
        <topology evidence="1">Multi-pass membrane protein</topology>
    </subcellularLocation>
</comment>
<dbReference type="InterPro" id="IPR013121">
    <property type="entry name" value="Fe_red_NAD-bd_6"/>
</dbReference>
<dbReference type="InterPro" id="IPR000778">
    <property type="entry name" value="Cyt_b245_heavy_chain"/>
</dbReference>
<dbReference type="InterPro" id="IPR017927">
    <property type="entry name" value="FAD-bd_FR_type"/>
</dbReference>
<evidence type="ECO:0000313" key="10">
    <source>
        <dbReference type="RefSeq" id="XP_031559628.1"/>
    </source>
</evidence>
<proteinExistence type="predicted"/>
<dbReference type="Pfam" id="PF01794">
    <property type="entry name" value="Ferric_reduct"/>
    <property type="match status" value="1"/>
</dbReference>
<evidence type="ECO:0000256" key="2">
    <source>
        <dbReference type="ARBA" id="ARBA00022692"/>
    </source>
</evidence>
<keyword evidence="9" id="KW-1185">Reference proteome</keyword>
<dbReference type="Proteomes" id="UP000515163">
    <property type="component" value="Unplaced"/>
</dbReference>
<dbReference type="OrthoDB" id="167398at2759"/>
<dbReference type="PRINTS" id="PR00466">
    <property type="entry name" value="GP91PHOX"/>
</dbReference>
<reference evidence="10" key="1">
    <citation type="submission" date="2025-08" db="UniProtKB">
        <authorList>
            <consortium name="RefSeq"/>
        </authorList>
    </citation>
    <scope>IDENTIFICATION</scope>
    <source>
        <tissue evidence="10">Tentacle</tissue>
    </source>
</reference>
<feature type="transmembrane region" description="Helical" evidence="7">
    <location>
        <begin position="82"/>
        <end position="104"/>
    </location>
</feature>
<evidence type="ECO:0000256" key="1">
    <source>
        <dbReference type="ARBA" id="ARBA00004141"/>
    </source>
</evidence>
<dbReference type="KEGG" id="aten:116295818"/>
<feature type="transmembrane region" description="Helical" evidence="7">
    <location>
        <begin position="168"/>
        <end position="192"/>
    </location>
</feature>
<dbReference type="PANTHER" id="PTHR11972:SF153">
    <property type="entry name" value="SUPEROXIDE-GENERATING NADPH OXIDASE HEAVY CHAIN SUBUNIT A"/>
    <property type="match status" value="1"/>
</dbReference>
<keyword evidence="4" id="KW-0560">Oxidoreductase</keyword>
<name>A0A6P8HW92_ACTTE</name>
<dbReference type="CDD" id="cd06186">
    <property type="entry name" value="NOX_Duox_like_FAD_NADP"/>
    <property type="match status" value="1"/>
</dbReference>
<dbReference type="InParanoid" id="A0A6P8HW92"/>
<dbReference type="Pfam" id="PF08022">
    <property type="entry name" value="FAD_binding_8"/>
    <property type="match status" value="1"/>
</dbReference>
<evidence type="ECO:0000256" key="6">
    <source>
        <dbReference type="ARBA" id="ARBA00049908"/>
    </source>
</evidence>
<dbReference type="AlphaFoldDB" id="A0A6P8HW92"/>
<dbReference type="Gene3D" id="3.40.50.80">
    <property type="entry name" value="Nucleotide-binding domain of ferredoxin-NADP reductase (FNR) module"/>
    <property type="match status" value="1"/>
</dbReference>
<gene>
    <name evidence="10" type="primary">LOC116295818</name>
</gene>
<accession>A0A6P8HW92</accession>
<dbReference type="InterPro" id="IPR017938">
    <property type="entry name" value="Riboflavin_synthase-like_b-brl"/>
</dbReference>
<dbReference type="Pfam" id="PF08030">
    <property type="entry name" value="NAD_binding_6"/>
    <property type="match status" value="2"/>
</dbReference>
<dbReference type="InterPro" id="IPR039261">
    <property type="entry name" value="FNR_nucleotide-bd"/>
</dbReference>
<dbReference type="PROSITE" id="PS51384">
    <property type="entry name" value="FAD_FR"/>
    <property type="match status" value="1"/>
</dbReference>
<dbReference type="SUPFAM" id="SSF52343">
    <property type="entry name" value="Ferredoxin reductase-like, C-terminal NADP-linked domain"/>
    <property type="match status" value="1"/>
</dbReference>
<dbReference type="SUPFAM" id="SSF63380">
    <property type="entry name" value="Riboflavin synthase domain-like"/>
    <property type="match status" value="1"/>
</dbReference>
<dbReference type="InterPro" id="IPR050369">
    <property type="entry name" value="RBOH/FRE"/>
</dbReference>
<feature type="transmembrane region" description="Helical" evidence="7">
    <location>
        <begin position="133"/>
        <end position="156"/>
    </location>
</feature>
<keyword evidence="2 7" id="KW-0812">Transmembrane</keyword>
<evidence type="ECO:0000256" key="5">
    <source>
        <dbReference type="ARBA" id="ARBA00023136"/>
    </source>
</evidence>
<evidence type="ECO:0000256" key="7">
    <source>
        <dbReference type="SAM" id="Phobius"/>
    </source>
</evidence>
<keyword evidence="5 7" id="KW-0472">Membrane</keyword>
<dbReference type="InterPro" id="IPR013112">
    <property type="entry name" value="FAD-bd_8"/>
</dbReference>